<feature type="chain" id="PRO_5013575074" evidence="1">
    <location>
        <begin position="22"/>
        <end position="146"/>
    </location>
</feature>
<dbReference type="Proteomes" id="UP000228945">
    <property type="component" value="Chromosome"/>
</dbReference>
<dbReference type="EMBL" id="CP024201">
    <property type="protein sequence ID" value="ATQ42779.1"/>
    <property type="molecule type" value="Genomic_DNA"/>
</dbReference>
<reference evidence="2 3" key="1">
    <citation type="submission" date="2017-10" db="EMBL/GenBank/DDBJ databases">
        <title>Genome sequence of Caulobacter mirabilis FWC38.</title>
        <authorList>
            <person name="Fiebig A."/>
            <person name="Crosson S."/>
        </authorList>
    </citation>
    <scope>NUCLEOTIDE SEQUENCE [LARGE SCALE GENOMIC DNA]</scope>
    <source>
        <strain evidence="2 3">FWC 38</strain>
    </source>
</reference>
<evidence type="ECO:0000313" key="3">
    <source>
        <dbReference type="Proteomes" id="UP000228945"/>
    </source>
</evidence>
<dbReference type="RefSeq" id="WP_099622033.1">
    <property type="nucleotide sequence ID" value="NZ_CP024201.1"/>
</dbReference>
<proteinExistence type="predicted"/>
<evidence type="ECO:0000313" key="2">
    <source>
        <dbReference type="EMBL" id="ATQ42779.1"/>
    </source>
</evidence>
<sequence length="146" mass="15816">MRRRHLLAALPLALAAGSALAAGGGGEGEKKADSQFVNLSPIALPVVVNGRVINYVFVQLRVNLTPSADAAKWRTKEPWFRDAIVRAGHRTPFTVATDYTRIDEARVKAALMREAVAITGPKVVTSVSVLNQTPKQRSRLPRPPGR</sequence>
<accession>A0A2D2AXM8</accession>
<dbReference type="AlphaFoldDB" id="A0A2D2AXM8"/>
<gene>
    <name evidence="2" type="ORF">CSW64_10330</name>
</gene>
<organism evidence="2 3">
    <name type="scientific">Caulobacter mirabilis</name>
    <dbReference type="NCBI Taxonomy" id="69666"/>
    <lineage>
        <taxon>Bacteria</taxon>
        <taxon>Pseudomonadati</taxon>
        <taxon>Pseudomonadota</taxon>
        <taxon>Alphaproteobacteria</taxon>
        <taxon>Caulobacterales</taxon>
        <taxon>Caulobacteraceae</taxon>
        <taxon>Caulobacter</taxon>
    </lineage>
</organism>
<keyword evidence="1" id="KW-0732">Signal</keyword>
<name>A0A2D2AXM8_9CAUL</name>
<keyword evidence="3" id="KW-1185">Reference proteome</keyword>
<dbReference type="OrthoDB" id="7172963at2"/>
<feature type="signal peptide" evidence="1">
    <location>
        <begin position="1"/>
        <end position="21"/>
    </location>
</feature>
<evidence type="ECO:0000256" key="1">
    <source>
        <dbReference type="SAM" id="SignalP"/>
    </source>
</evidence>
<dbReference type="KEGG" id="cmb:CSW64_10330"/>
<protein>
    <submittedName>
        <fullName evidence="2">Uncharacterized protein</fullName>
    </submittedName>
</protein>